<dbReference type="Proteomes" id="UP000318384">
    <property type="component" value="Chromosome"/>
</dbReference>
<dbReference type="AlphaFoldDB" id="A0A517WZT3"/>
<organism evidence="1 2">
    <name type="scientific">Gimesia aquarii</name>
    <dbReference type="NCBI Taxonomy" id="2527964"/>
    <lineage>
        <taxon>Bacteria</taxon>
        <taxon>Pseudomonadati</taxon>
        <taxon>Planctomycetota</taxon>
        <taxon>Planctomycetia</taxon>
        <taxon>Planctomycetales</taxon>
        <taxon>Planctomycetaceae</taxon>
        <taxon>Gimesia</taxon>
    </lineage>
</organism>
<reference evidence="1 2" key="1">
    <citation type="submission" date="2019-03" db="EMBL/GenBank/DDBJ databases">
        <title>Deep-cultivation of Planctomycetes and their phenomic and genomic characterization uncovers novel biology.</title>
        <authorList>
            <person name="Wiegand S."/>
            <person name="Jogler M."/>
            <person name="Boedeker C."/>
            <person name="Pinto D."/>
            <person name="Vollmers J."/>
            <person name="Rivas-Marin E."/>
            <person name="Kohn T."/>
            <person name="Peeters S.H."/>
            <person name="Heuer A."/>
            <person name="Rast P."/>
            <person name="Oberbeckmann S."/>
            <person name="Bunk B."/>
            <person name="Jeske O."/>
            <person name="Meyerdierks A."/>
            <person name="Storesund J.E."/>
            <person name="Kallscheuer N."/>
            <person name="Luecker S."/>
            <person name="Lage O.M."/>
            <person name="Pohl T."/>
            <person name="Merkel B.J."/>
            <person name="Hornburger P."/>
            <person name="Mueller R.-W."/>
            <person name="Bruemmer F."/>
            <person name="Labrenz M."/>
            <person name="Spormann A.M."/>
            <person name="Op den Camp H."/>
            <person name="Overmann J."/>
            <person name="Amann R."/>
            <person name="Jetten M.S.M."/>
            <person name="Mascher T."/>
            <person name="Medema M.H."/>
            <person name="Devos D.P."/>
            <person name="Kaster A.-K."/>
            <person name="Ovreas L."/>
            <person name="Rohde M."/>
            <person name="Galperin M.Y."/>
            <person name="Jogler C."/>
        </authorList>
    </citation>
    <scope>NUCLEOTIDE SEQUENCE [LARGE SCALE GENOMIC DNA]</scope>
    <source>
        <strain evidence="1 2">V202</strain>
    </source>
</reference>
<evidence type="ECO:0000313" key="1">
    <source>
        <dbReference type="EMBL" id="QDU10767.1"/>
    </source>
</evidence>
<keyword evidence="2" id="KW-1185">Reference proteome</keyword>
<evidence type="ECO:0000313" key="2">
    <source>
        <dbReference type="Proteomes" id="UP000318384"/>
    </source>
</evidence>
<proteinExistence type="predicted"/>
<dbReference type="EMBL" id="CP037422">
    <property type="protein sequence ID" value="QDU10767.1"/>
    <property type="molecule type" value="Genomic_DNA"/>
</dbReference>
<protein>
    <submittedName>
        <fullName evidence="1">Uncharacterized protein</fullName>
    </submittedName>
</protein>
<gene>
    <name evidence="1" type="ORF">V202x_41790</name>
</gene>
<accession>A0A517WZT3</accession>
<sequence length="95" mass="11067">MIFKQIKQEGLRLRKNYHPAIVEDLERLAQDEYAIRVIVTPYAIKENECGCRSDGLKYTLYSSINGKKSMLSLAHQISHFEVGHFKRTTHCKIRT</sequence>
<name>A0A517WZT3_9PLAN</name>